<comment type="similarity">
    <text evidence="2">Belongs to the SYG1 (TC 2.A.94) family.</text>
</comment>
<feature type="transmembrane region" description="Helical" evidence="7">
    <location>
        <begin position="428"/>
        <end position="451"/>
    </location>
</feature>
<keyword evidence="11" id="KW-1185">Reference proteome</keyword>
<feature type="compositionally biased region" description="Polar residues" evidence="6">
    <location>
        <begin position="947"/>
        <end position="965"/>
    </location>
</feature>
<feature type="region of interest" description="Disordered" evidence="6">
    <location>
        <begin position="842"/>
        <end position="975"/>
    </location>
</feature>
<evidence type="ECO:0000256" key="7">
    <source>
        <dbReference type="SAM" id="Phobius"/>
    </source>
</evidence>
<dbReference type="Pfam" id="PF03124">
    <property type="entry name" value="EXS"/>
    <property type="match status" value="1"/>
</dbReference>
<evidence type="ECO:0000313" key="11">
    <source>
        <dbReference type="Proteomes" id="UP000014064"/>
    </source>
</evidence>
<evidence type="ECO:0000256" key="4">
    <source>
        <dbReference type="ARBA" id="ARBA00022989"/>
    </source>
</evidence>
<comment type="subcellular location">
    <subcellularLocation>
        <location evidence="1">Membrane</location>
        <topology evidence="1">Multi-pass membrane protein</topology>
    </subcellularLocation>
</comment>
<accession>R9AL71</accession>
<gene>
    <name evidence="10" type="ORF">J056_000596</name>
</gene>
<dbReference type="GO" id="GO:0016036">
    <property type="term" value="P:cellular response to phosphate starvation"/>
    <property type="evidence" value="ECO:0007669"/>
    <property type="project" value="TreeGrafter"/>
</dbReference>
<dbReference type="GO" id="GO:0006817">
    <property type="term" value="P:phosphate ion transport"/>
    <property type="evidence" value="ECO:0007669"/>
    <property type="project" value="TreeGrafter"/>
</dbReference>
<dbReference type="GO" id="GO:0005886">
    <property type="term" value="C:plasma membrane"/>
    <property type="evidence" value="ECO:0007669"/>
    <property type="project" value="TreeGrafter"/>
</dbReference>
<keyword evidence="10" id="KW-0675">Receptor</keyword>
<evidence type="ECO:0000256" key="1">
    <source>
        <dbReference type="ARBA" id="ARBA00004141"/>
    </source>
</evidence>
<dbReference type="STRING" id="1299270.R9AL71"/>
<feature type="transmembrane region" description="Helical" evidence="7">
    <location>
        <begin position="746"/>
        <end position="766"/>
    </location>
</feature>
<protein>
    <submittedName>
        <fullName evidence="10">Xenotropic and polytropic retrovirus receptor 1-like protein</fullName>
    </submittedName>
</protein>
<dbReference type="InterPro" id="IPR004331">
    <property type="entry name" value="SPX_dom"/>
</dbReference>
<feature type="domain" description="SPX" evidence="9">
    <location>
        <begin position="161"/>
        <end position="376"/>
    </location>
</feature>
<feature type="transmembrane region" description="Helical" evidence="7">
    <location>
        <begin position="513"/>
        <end position="535"/>
    </location>
</feature>
<evidence type="ECO:0000256" key="3">
    <source>
        <dbReference type="ARBA" id="ARBA00022692"/>
    </source>
</evidence>
<dbReference type="eggNOG" id="KOG1162">
    <property type="taxonomic scope" value="Eukaryota"/>
</dbReference>
<dbReference type="GO" id="GO:0000822">
    <property type="term" value="F:inositol hexakisphosphate binding"/>
    <property type="evidence" value="ECO:0007669"/>
    <property type="project" value="TreeGrafter"/>
</dbReference>
<dbReference type="AlphaFoldDB" id="R9AL71"/>
<dbReference type="InterPro" id="IPR004342">
    <property type="entry name" value="EXS_C"/>
</dbReference>
<dbReference type="PANTHER" id="PTHR10783">
    <property type="entry name" value="XENOTROPIC AND POLYTROPIC RETROVIRUS RECEPTOR 1-RELATED"/>
    <property type="match status" value="1"/>
</dbReference>
<dbReference type="CDD" id="cd14475">
    <property type="entry name" value="SPX_SYG1_like"/>
    <property type="match status" value="1"/>
</dbReference>
<proteinExistence type="inferred from homology"/>
<evidence type="ECO:0000256" key="2">
    <source>
        <dbReference type="ARBA" id="ARBA00009665"/>
    </source>
</evidence>
<reference evidence="11" key="1">
    <citation type="journal article" date="2013" name="BMC Genomics">
        <title>Genome and transcriptome sequencing of the halophilic fungus Wallemia ichthyophaga: haloadaptations present and absent.</title>
        <authorList>
            <person name="Zajc J."/>
            <person name="Liu Y."/>
            <person name="Dai W."/>
            <person name="Yang Z."/>
            <person name="Hu J."/>
            <person name="Gostincar C."/>
            <person name="Gunde-Cimerman N."/>
        </authorList>
    </citation>
    <scope>NUCLEOTIDE SEQUENCE [LARGE SCALE GENOMIC DNA]</scope>
    <source>
        <strain evidence="11">EXF-994 / CBS 113033</strain>
    </source>
</reference>
<name>R9AL71_WALI9</name>
<keyword evidence="4 7" id="KW-1133">Transmembrane helix</keyword>
<feature type="transmembrane region" description="Helical" evidence="7">
    <location>
        <begin position="547"/>
        <end position="568"/>
    </location>
</feature>
<dbReference type="EMBL" id="KE007233">
    <property type="protein sequence ID" value="EOR00786.1"/>
    <property type="molecule type" value="Genomic_DNA"/>
</dbReference>
<dbReference type="GeneID" id="20373548"/>
<evidence type="ECO:0000259" key="9">
    <source>
        <dbReference type="PROSITE" id="PS51382"/>
    </source>
</evidence>
<evidence type="ECO:0000256" key="5">
    <source>
        <dbReference type="ARBA" id="ARBA00023136"/>
    </source>
</evidence>
<evidence type="ECO:0000259" key="8">
    <source>
        <dbReference type="PROSITE" id="PS51380"/>
    </source>
</evidence>
<feature type="transmembrane region" description="Helical" evidence="7">
    <location>
        <begin position="702"/>
        <end position="726"/>
    </location>
</feature>
<dbReference type="PROSITE" id="PS51380">
    <property type="entry name" value="EXS"/>
    <property type="match status" value="1"/>
</dbReference>
<dbReference type="KEGG" id="wic:J056_000596"/>
<organism evidence="10 11">
    <name type="scientific">Wallemia ichthyophaga (strain EXF-994 / CBS 113033)</name>
    <dbReference type="NCBI Taxonomy" id="1299270"/>
    <lineage>
        <taxon>Eukaryota</taxon>
        <taxon>Fungi</taxon>
        <taxon>Dikarya</taxon>
        <taxon>Basidiomycota</taxon>
        <taxon>Wallemiomycotina</taxon>
        <taxon>Wallemiomycetes</taxon>
        <taxon>Wallemiales</taxon>
        <taxon>Wallemiaceae</taxon>
        <taxon>Wallemia</taxon>
    </lineage>
</organism>
<evidence type="ECO:0000256" key="6">
    <source>
        <dbReference type="SAM" id="MobiDB-lite"/>
    </source>
</evidence>
<dbReference type="PANTHER" id="PTHR10783:SF103">
    <property type="entry name" value="SOLUTE CARRIER FAMILY 53 MEMBER 1"/>
    <property type="match status" value="1"/>
</dbReference>
<feature type="domain" description="EXS" evidence="8">
    <location>
        <begin position="630"/>
        <end position="827"/>
    </location>
</feature>
<dbReference type="Pfam" id="PF03105">
    <property type="entry name" value="SPX"/>
    <property type="match status" value="1"/>
</dbReference>
<dbReference type="GO" id="GO:0005794">
    <property type="term" value="C:Golgi apparatus"/>
    <property type="evidence" value="ECO:0007669"/>
    <property type="project" value="TreeGrafter"/>
</dbReference>
<keyword evidence="5 7" id="KW-0472">Membrane</keyword>
<dbReference type="PROSITE" id="PS51382">
    <property type="entry name" value="SPX"/>
    <property type="match status" value="1"/>
</dbReference>
<feature type="transmembrane region" description="Helical" evidence="7">
    <location>
        <begin position="672"/>
        <end position="690"/>
    </location>
</feature>
<dbReference type="OrthoDB" id="9970435at2759"/>
<dbReference type="RefSeq" id="XP_009268499.1">
    <property type="nucleotide sequence ID" value="XM_009270224.1"/>
</dbReference>
<dbReference type="HOGENOM" id="CLU_304656_0_0_1"/>
<evidence type="ECO:0000313" key="10">
    <source>
        <dbReference type="EMBL" id="EOR00786.1"/>
    </source>
</evidence>
<sequence length="975" mass="112912">MSSLSFYHLPIQLSTTHSVYRTSEDTIFNSIPSDEWMSTPMDLPEILHLPPSITPRTQPPLDLNVHKPPKKRCRGLASEYEYLCSADFSAEMCPSPSPLPRMNSFLEYRRKKSADLKANGSTTHQSKISKQASNEWKNIKMTRSVSKKLKRESTEVDGDDMLWPLSTASAPVPEKSYFNEWLPGYFAYKHSKKKIKHLSGRVEIKDSVNDINYIISILPPTHRSFFNTLNAELVKINEFYLDRLSDAQTQAALLDSQLIQLRKHRQSFYTQYPRNIYLAFKGAWDTRHIRNFYRVFTRQPPIPPSRAHIQKDNTEGLPDPQGYKKAQRKLKLAVFELHRYLNMLKSFSDLNQVAFYKALKKYDKMAENNIKFGPLYIQQKVNQSEFTTSQDVNYLLDATENVFASYFERGSHRRAAQKLRLESTKRSVTAPLVFTGIFIGLSIPPICMGIHNVYNPTLRENLPTWQALLQAYSACILPPFFLLLFSTNEALLSKARINYVFIFELDFRRYLHPSQVSVLASFLCLLLSWSFYVSFTNSWSETIAPTSWPLIWIIVTLIIWFNPLPFMYRNARYWMIKSLLRVFTAGLLSVQFRDFFLGDELNSLAYTFSNLRFLGCCYNVKWHEDDTRTYCSNQSSWATPILQSIPATIRLCQCLRRYHDSKYTMRIHLVNTGKYVSVVAQNFAFFGWRYSGKGSYEHYTFIIWIIFSVISSSYTASWDLLMDWSLLQRKSKRRFLRDTLAFEKTYLYYFSMITNTILRFIWLFYLPDHHARYAVRSFIFAVMEVCRRWQWNFYRFENEHVGNVDQYKVVKDVKMPYDEKLSKGSMVDDDAVQAGAAFDLTVEPDSKPANSATTATTEDDDIARLVMTVPRSEQLTEGGARGRPAARDYERRPTVAKRPWAMHRKASDAVEFDFGGDGDGSGSGSGYEDSDFENSLSFSDDSYAYPNDNSRVNKTPYASATSVSNKGKREDGSFR</sequence>
<keyword evidence="3 7" id="KW-0812">Transmembrane</keyword>
<dbReference type="Proteomes" id="UP000014064">
    <property type="component" value="Unassembled WGS sequence"/>
</dbReference>